<keyword evidence="2" id="KW-0288">FMN</keyword>
<reference evidence="5 6" key="1">
    <citation type="journal article" date="2015" name="BMC Genomics">
        <title>The genome of the truffle-parasite Tolypocladium ophioglossoides and the evolution of antifungal peptaibiotics.</title>
        <authorList>
            <person name="Quandt C.A."/>
            <person name="Bushley K.E."/>
            <person name="Spatafora J.W."/>
        </authorList>
    </citation>
    <scope>NUCLEOTIDE SEQUENCE [LARGE SCALE GENOMIC DNA]</scope>
    <source>
        <strain evidence="5 6">CBS 100239</strain>
    </source>
</reference>
<keyword evidence="1" id="KW-0285">Flavoprotein</keyword>
<evidence type="ECO:0000256" key="2">
    <source>
        <dbReference type="ARBA" id="ARBA00022643"/>
    </source>
</evidence>
<keyword evidence="6" id="KW-1185">Reference proteome</keyword>
<dbReference type="InterPro" id="IPR035965">
    <property type="entry name" value="PAS-like_dom_sf"/>
</dbReference>
<dbReference type="Proteomes" id="UP000036947">
    <property type="component" value="Unassembled WGS sequence"/>
</dbReference>
<dbReference type="Pfam" id="PF13426">
    <property type="entry name" value="PAS_9"/>
    <property type="match status" value="1"/>
</dbReference>
<dbReference type="InterPro" id="IPR000014">
    <property type="entry name" value="PAS"/>
</dbReference>
<dbReference type="PROSITE" id="PS50112">
    <property type="entry name" value="PAS"/>
    <property type="match status" value="1"/>
</dbReference>
<evidence type="ECO:0000313" key="5">
    <source>
        <dbReference type="EMBL" id="KND90653.1"/>
    </source>
</evidence>
<evidence type="ECO:0000259" key="4">
    <source>
        <dbReference type="PROSITE" id="PS50112"/>
    </source>
</evidence>
<gene>
    <name evidence="5" type="ORF">TOPH_04774</name>
</gene>
<dbReference type="GO" id="GO:0005634">
    <property type="term" value="C:nucleus"/>
    <property type="evidence" value="ECO:0007669"/>
    <property type="project" value="TreeGrafter"/>
</dbReference>
<dbReference type="PANTHER" id="PTHR47429:SF7">
    <property type="entry name" value="GATA-FACTOR"/>
    <property type="match status" value="1"/>
</dbReference>
<dbReference type="AlphaFoldDB" id="A0A0L0N936"/>
<dbReference type="EMBL" id="LFRF01000012">
    <property type="protein sequence ID" value="KND90653.1"/>
    <property type="molecule type" value="Genomic_DNA"/>
</dbReference>
<comment type="caution">
    <text evidence="5">The sequence shown here is derived from an EMBL/GenBank/DDBJ whole genome shotgun (WGS) entry which is preliminary data.</text>
</comment>
<keyword evidence="3" id="KW-0157">Chromophore</keyword>
<protein>
    <submittedName>
        <fullName evidence="5">White collar 1 protein</fullName>
    </submittedName>
</protein>
<sequence>MAALRWAAHPLPRGNMATLQGAPGHWGHWGPGLLGPRPASSPFHDDHQAGRALVGKPSDLESRYAIVSAQKCRFEPAPQVHVLAPSLPPPSILARYVITGDVFLAMVSKGPPALNPWEMQALDYQFPSQLMTEPEGSPRSEWRQLEDPVMYPGLYSTSGYDMMDILQLRVTGRPNPQIELGAVDCSVALTLCDLNLPDQPIVYASDSFCELTGYSKAEVLGRNCRFLQSPGGAMATAAKSGSGTDKAAVHRMRLAVHARKEIQLKLTNFKKNGQRFKNVVSIVPIDLDTTGSHYAVGFHVEAN</sequence>
<name>A0A0L0N936_TOLOC</name>
<dbReference type="STRING" id="1163406.A0A0L0N936"/>
<organism evidence="5 6">
    <name type="scientific">Tolypocladium ophioglossoides (strain CBS 100239)</name>
    <name type="common">Snaketongue truffleclub</name>
    <name type="synonym">Elaphocordyceps ophioglossoides</name>
    <dbReference type="NCBI Taxonomy" id="1163406"/>
    <lineage>
        <taxon>Eukaryota</taxon>
        <taxon>Fungi</taxon>
        <taxon>Dikarya</taxon>
        <taxon>Ascomycota</taxon>
        <taxon>Pezizomycotina</taxon>
        <taxon>Sordariomycetes</taxon>
        <taxon>Hypocreomycetidae</taxon>
        <taxon>Hypocreales</taxon>
        <taxon>Ophiocordycipitaceae</taxon>
        <taxon>Tolypocladium</taxon>
    </lineage>
</organism>
<evidence type="ECO:0000256" key="3">
    <source>
        <dbReference type="ARBA" id="ARBA00022991"/>
    </source>
</evidence>
<dbReference type="NCBIfam" id="TIGR00229">
    <property type="entry name" value="sensory_box"/>
    <property type="match status" value="1"/>
</dbReference>
<evidence type="ECO:0000256" key="1">
    <source>
        <dbReference type="ARBA" id="ARBA00022630"/>
    </source>
</evidence>
<evidence type="ECO:0000313" key="6">
    <source>
        <dbReference type="Proteomes" id="UP000036947"/>
    </source>
</evidence>
<dbReference type="Gene3D" id="3.30.450.20">
    <property type="entry name" value="PAS domain"/>
    <property type="match status" value="1"/>
</dbReference>
<feature type="domain" description="PAS" evidence="4">
    <location>
        <begin position="201"/>
        <end position="223"/>
    </location>
</feature>
<dbReference type="PANTHER" id="PTHR47429">
    <property type="entry name" value="PROTEIN TWIN LOV 1"/>
    <property type="match status" value="1"/>
</dbReference>
<accession>A0A0L0N936</accession>
<dbReference type="SUPFAM" id="SSF55785">
    <property type="entry name" value="PYP-like sensor domain (PAS domain)"/>
    <property type="match status" value="1"/>
</dbReference>
<dbReference type="CDD" id="cd00130">
    <property type="entry name" value="PAS"/>
    <property type="match status" value="1"/>
</dbReference>
<proteinExistence type="predicted"/>
<dbReference type="OrthoDB" id="447251at2759"/>